<feature type="domain" description="SH2" evidence="4">
    <location>
        <begin position="294"/>
        <end position="391"/>
    </location>
</feature>
<dbReference type="SMART" id="SM00252">
    <property type="entry name" value="SH2"/>
    <property type="match status" value="1"/>
</dbReference>
<dbReference type="Proteomes" id="UP001460270">
    <property type="component" value="Unassembled WGS sequence"/>
</dbReference>
<dbReference type="AlphaFoldDB" id="A0AAW0PA05"/>
<dbReference type="InterPro" id="IPR051751">
    <property type="entry name" value="Immunoreceptor_sig_adapters"/>
</dbReference>
<dbReference type="InterPro" id="IPR000980">
    <property type="entry name" value="SH2"/>
</dbReference>
<gene>
    <name evidence="5" type="ORF">WMY93_008818</name>
</gene>
<dbReference type="GO" id="GO:0035556">
    <property type="term" value="P:intracellular signal transduction"/>
    <property type="evidence" value="ECO:0007669"/>
    <property type="project" value="TreeGrafter"/>
</dbReference>
<evidence type="ECO:0000259" key="4">
    <source>
        <dbReference type="PROSITE" id="PS50001"/>
    </source>
</evidence>
<evidence type="ECO:0000256" key="3">
    <source>
        <dbReference type="SAM" id="MobiDB-lite"/>
    </source>
</evidence>
<evidence type="ECO:0000313" key="6">
    <source>
        <dbReference type="Proteomes" id="UP001460270"/>
    </source>
</evidence>
<proteinExistence type="predicted"/>
<dbReference type="PANTHER" id="PTHR14098:SF2">
    <property type="entry name" value="CYTOKINE-DEPENDENT HEMATOPOIETIC CELL LINKER"/>
    <property type="match status" value="1"/>
</dbReference>
<evidence type="ECO:0000313" key="5">
    <source>
        <dbReference type="EMBL" id="KAK7921916.1"/>
    </source>
</evidence>
<accession>A0AAW0PA05</accession>
<dbReference type="Gene3D" id="3.30.505.10">
    <property type="entry name" value="SH2 domain"/>
    <property type="match status" value="1"/>
</dbReference>
<dbReference type="FunFam" id="3.30.505.10:FF:000016">
    <property type="entry name" value="B-cell linker protein isoform 2"/>
    <property type="match status" value="1"/>
</dbReference>
<protein>
    <recommendedName>
        <fullName evidence="4">SH2 domain-containing protein</fullName>
    </recommendedName>
</protein>
<dbReference type="GO" id="GO:0007169">
    <property type="term" value="P:cell surface receptor protein tyrosine kinase signaling pathway"/>
    <property type="evidence" value="ECO:0007669"/>
    <property type="project" value="TreeGrafter"/>
</dbReference>
<dbReference type="PROSITE" id="PS50001">
    <property type="entry name" value="SH2"/>
    <property type="match status" value="1"/>
</dbReference>
<name>A0AAW0PA05_9GOBI</name>
<dbReference type="GO" id="GO:0005737">
    <property type="term" value="C:cytoplasm"/>
    <property type="evidence" value="ECO:0007669"/>
    <property type="project" value="UniProtKB-ARBA"/>
</dbReference>
<dbReference type="SUPFAM" id="SSF55550">
    <property type="entry name" value="SH2 domain"/>
    <property type="match status" value="1"/>
</dbReference>
<organism evidence="5 6">
    <name type="scientific">Mugilogobius chulae</name>
    <name type="common">yellowstripe goby</name>
    <dbReference type="NCBI Taxonomy" id="88201"/>
    <lineage>
        <taxon>Eukaryota</taxon>
        <taxon>Metazoa</taxon>
        <taxon>Chordata</taxon>
        <taxon>Craniata</taxon>
        <taxon>Vertebrata</taxon>
        <taxon>Euteleostomi</taxon>
        <taxon>Actinopterygii</taxon>
        <taxon>Neopterygii</taxon>
        <taxon>Teleostei</taxon>
        <taxon>Neoteleostei</taxon>
        <taxon>Acanthomorphata</taxon>
        <taxon>Gobiaria</taxon>
        <taxon>Gobiiformes</taxon>
        <taxon>Gobioidei</taxon>
        <taxon>Gobiidae</taxon>
        <taxon>Gobionellinae</taxon>
        <taxon>Mugilogobius</taxon>
    </lineage>
</organism>
<evidence type="ECO:0000256" key="2">
    <source>
        <dbReference type="PROSITE-ProRule" id="PRU00191"/>
    </source>
</evidence>
<dbReference type="EMBL" id="JBBPFD010000006">
    <property type="protein sequence ID" value="KAK7921916.1"/>
    <property type="molecule type" value="Genomic_DNA"/>
</dbReference>
<dbReference type="InterPro" id="IPR036860">
    <property type="entry name" value="SH2_dom_sf"/>
</dbReference>
<dbReference type="Pfam" id="PF00017">
    <property type="entry name" value="SH2"/>
    <property type="match status" value="1"/>
</dbReference>
<keyword evidence="6" id="KW-1185">Reference proteome</keyword>
<comment type="caution">
    <text evidence="5">The sequence shown here is derived from an EMBL/GenBank/DDBJ whole genome shotgun (WGS) entry which is preliminary data.</text>
</comment>
<dbReference type="PANTHER" id="PTHR14098">
    <property type="entry name" value="SH2 DOMAIN CONTAINING PROTEIN"/>
    <property type="match status" value="1"/>
</dbReference>
<keyword evidence="1 2" id="KW-0727">SH2 domain</keyword>
<sequence length="399" mass="45845">MTNQTGNESHDDSDVRKSEKKVLFLVKLQTRPPLHHTGSEFGLEQCAFASGLNSFCVSQGEKGNKHCLLRAKVAQMSAYTSLVQRNVWTDFVCYMEDSRTQWRLKQRCGNQTEVLEPYYDVVDDHETVHNVHIQPARPIDDEREYADRDLPRSSSAQCLPSDLAAPSRRCPQSPFFPAELVEQLNGMSLQESTKKQRQRRSKNVSSHLSQNTNTFFVAFHSERARFSIDMEAQNIAERWSNEELDVEEHEDDGKLRQYPHEWPQIETVFDQRAFVPKENHRTVCALQIHREDDWYIGPCSRTDAEHALHLVNKDGAFLVETAPQQHSEPLVLSVFHEKKVYNVKIRFIASHSKYALGTGQRSNEMFDSVSDIIKFHSIFPIVVISAKNVPCSRNAENCI</sequence>
<evidence type="ECO:0000256" key="1">
    <source>
        <dbReference type="ARBA" id="ARBA00022999"/>
    </source>
</evidence>
<feature type="region of interest" description="Disordered" evidence="3">
    <location>
        <begin position="135"/>
        <end position="170"/>
    </location>
</feature>
<reference evidence="6" key="1">
    <citation type="submission" date="2024-04" db="EMBL/GenBank/DDBJ databases">
        <title>Salinicola lusitanus LLJ914,a marine bacterium isolated from the Okinawa Trough.</title>
        <authorList>
            <person name="Li J."/>
        </authorList>
    </citation>
    <scope>NUCLEOTIDE SEQUENCE [LARGE SCALE GENOMIC DNA]</scope>
</reference>